<gene>
    <name evidence="2" type="ORF">RJ641_019476</name>
</gene>
<proteinExistence type="predicted"/>
<accession>A0AAN8UJK4</accession>
<sequence>MRSVYPVEGASSHGVGTDLKTLRFKASNLFSKLVTSLKLRSTTSIQIKCLKIQIDLAQVKSDRSGHTTRPHHHRNRRIPMLSSTESS</sequence>
<protein>
    <submittedName>
        <fullName evidence="2">Uncharacterized protein</fullName>
    </submittedName>
</protein>
<evidence type="ECO:0000313" key="3">
    <source>
        <dbReference type="Proteomes" id="UP001370490"/>
    </source>
</evidence>
<reference evidence="2 3" key="1">
    <citation type="submission" date="2023-12" db="EMBL/GenBank/DDBJ databases">
        <title>A high-quality genome assembly for Dillenia turbinata (Dilleniales).</title>
        <authorList>
            <person name="Chanderbali A."/>
        </authorList>
    </citation>
    <scope>NUCLEOTIDE SEQUENCE [LARGE SCALE GENOMIC DNA]</scope>
    <source>
        <strain evidence="2">LSX21</strain>
        <tissue evidence="2">Leaf</tissue>
    </source>
</reference>
<comment type="caution">
    <text evidence="2">The sequence shown here is derived from an EMBL/GenBank/DDBJ whole genome shotgun (WGS) entry which is preliminary data.</text>
</comment>
<evidence type="ECO:0000313" key="2">
    <source>
        <dbReference type="EMBL" id="KAK6916615.1"/>
    </source>
</evidence>
<dbReference type="AlphaFoldDB" id="A0AAN8UJK4"/>
<evidence type="ECO:0000256" key="1">
    <source>
        <dbReference type="SAM" id="MobiDB-lite"/>
    </source>
</evidence>
<dbReference type="EMBL" id="JBAMMX010000024">
    <property type="protein sequence ID" value="KAK6916615.1"/>
    <property type="molecule type" value="Genomic_DNA"/>
</dbReference>
<keyword evidence="3" id="KW-1185">Reference proteome</keyword>
<feature type="compositionally biased region" description="Basic residues" evidence="1">
    <location>
        <begin position="66"/>
        <end position="77"/>
    </location>
</feature>
<name>A0AAN8UJK4_9MAGN</name>
<organism evidence="2 3">
    <name type="scientific">Dillenia turbinata</name>
    <dbReference type="NCBI Taxonomy" id="194707"/>
    <lineage>
        <taxon>Eukaryota</taxon>
        <taxon>Viridiplantae</taxon>
        <taxon>Streptophyta</taxon>
        <taxon>Embryophyta</taxon>
        <taxon>Tracheophyta</taxon>
        <taxon>Spermatophyta</taxon>
        <taxon>Magnoliopsida</taxon>
        <taxon>eudicotyledons</taxon>
        <taxon>Gunneridae</taxon>
        <taxon>Pentapetalae</taxon>
        <taxon>Dilleniales</taxon>
        <taxon>Dilleniaceae</taxon>
        <taxon>Dillenia</taxon>
    </lineage>
</organism>
<dbReference type="Proteomes" id="UP001370490">
    <property type="component" value="Unassembled WGS sequence"/>
</dbReference>
<feature type="region of interest" description="Disordered" evidence="1">
    <location>
        <begin position="60"/>
        <end position="87"/>
    </location>
</feature>